<name>A0A9E4N1F9_9GAMM</name>
<organism evidence="2 3">
    <name type="scientific">Candidatus Thiodiazotropha taylori</name>
    <dbReference type="NCBI Taxonomy" id="2792791"/>
    <lineage>
        <taxon>Bacteria</taxon>
        <taxon>Pseudomonadati</taxon>
        <taxon>Pseudomonadota</taxon>
        <taxon>Gammaproteobacteria</taxon>
        <taxon>Chromatiales</taxon>
        <taxon>Sedimenticolaceae</taxon>
        <taxon>Candidatus Thiodiazotropha</taxon>
    </lineage>
</organism>
<feature type="coiled-coil region" evidence="1">
    <location>
        <begin position="19"/>
        <end position="46"/>
    </location>
</feature>
<evidence type="ECO:0000313" key="3">
    <source>
        <dbReference type="Proteomes" id="UP000886667"/>
    </source>
</evidence>
<comment type="caution">
    <text evidence="2">The sequence shown here is derived from an EMBL/GenBank/DDBJ whole genome shotgun (WGS) entry which is preliminary data.</text>
</comment>
<keyword evidence="1" id="KW-0175">Coiled coil</keyword>
<accession>A0A9E4N1F9</accession>
<dbReference type="EMBL" id="JAEPCM010000008">
    <property type="protein sequence ID" value="MCG7944736.1"/>
    <property type="molecule type" value="Genomic_DNA"/>
</dbReference>
<protein>
    <submittedName>
        <fullName evidence="2">Uncharacterized protein</fullName>
    </submittedName>
</protein>
<dbReference type="AlphaFoldDB" id="A0A9E4N1F9"/>
<evidence type="ECO:0000256" key="1">
    <source>
        <dbReference type="SAM" id="Coils"/>
    </source>
</evidence>
<proteinExistence type="predicted"/>
<dbReference type="Proteomes" id="UP000886667">
    <property type="component" value="Unassembled WGS sequence"/>
</dbReference>
<reference evidence="2" key="1">
    <citation type="journal article" date="2021" name="Proc. Natl. Acad. Sci. U.S.A.">
        <title>Global biogeography of chemosynthetic symbionts reveals both localized and globally distributed symbiont groups. .</title>
        <authorList>
            <person name="Osvatic J.T."/>
            <person name="Wilkins L.G.E."/>
            <person name="Leibrecht L."/>
            <person name="Leray M."/>
            <person name="Zauner S."/>
            <person name="Polzin J."/>
            <person name="Camacho Y."/>
            <person name="Gros O."/>
            <person name="van Gils J.A."/>
            <person name="Eisen J.A."/>
            <person name="Petersen J.M."/>
            <person name="Yuen B."/>
        </authorList>
    </citation>
    <scope>NUCLEOTIDE SEQUENCE</scope>
    <source>
        <strain evidence="2">MAGclacostrist064TRANS</strain>
    </source>
</reference>
<gene>
    <name evidence="2" type="ORF">JAZ07_00145</name>
</gene>
<sequence length="258" mass="29801">MEIASLFAVMMIAALLLLFKKSQSKADAKQVNVDELQEQIETALSLPAESGEAWQNEPATEVMLNELAEKDIRLNRELSKGQAMNILGLFSPPDGRQVDILKHFNIPYSFKMNQTMAHYVIREIFSDPAKVAEWNNRPPTTTVRQGLLFMEGKLVSGLTHEECQSRLNKLGMDHPDRYQEWKQIDRLFLETNNPEIRAKLQVRKITWKRFFESYEILKDTGINPRAMRGEHIIEHLIRSDDKILAHDKIRETMQPATT</sequence>
<evidence type="ECO:0000313" key="2">
    <source>
        <dbReference type="EMBL" id="MCG7944736.1"/>
    </source>
</evidence>